<evidence type="ECO:0000256" key="5">
    <source>
        <dbReference type="ARBA" id="ARBA00022840"/>
    </source>
</evidence>
<keyword evidence="2 6" id="KW-0808">Transferase</keyword>
<reference evidence="8 9" key="1">
    <citation type="journal article" date="2013" name="Genome Announc.">
        <title>Draft Genome Sequence of Staphylococcus simulans UMC-CNS-990, Isolated from a Case of Chronic Bovine Mastitis.</title>
        <authorList>
            <person name="Calcutt M.J."/>
            <person name="Foecking M.F."/>
            <person name="Hsieh H.Y."/>
            <person name="Perry J."/>
            <person name="Stewart G.C."/>
            <person name="Middleton J.R."/>
        </authorList>
    </citation>
    <scope>NUCLEOTIDE SEQUENCE [LARGE SCALE GENOMIC DNA]</scope>
    <source>
        <strain evidence="8 9">UMC-CNS-990</strain>
    </source>
</reference>
<feature type="domain" description="Carbohydrate kinase PfkB" evidence="7">
    <location>
        <begin position="13"/>
        <end position="282"/>
    </location>
</feature>
<keyword evidence="6" id="KW-0423">Lactose metabolism</keyword>
<keyword evidence="5 6" id="KW-0067">ATP-binding</keyword>
<comment type="caution">
    <text evidence="8">The sequence shown here is derived from an EMBL/GenBank/DDBJ whole genome shotgun (WGS) entry which is preliminary data.</text>
</comment>
<dbReference type="SUPFAM" id="SSF53613">
    <property type="entry name" value="Ribokinase-like"/>
    <property type="match status" value="1"/>
</dbReference>
<proteinExistence type="inferred from homology"/>
<dbReference type="PANTHER" id="PTHR46566">
    <property type="entry name" value="1-PHOSPHOFRUCTOKINASE-RELATED"/>
    <property type="match status" value="1"/>
</dbReference>
<dbReference type="Pfam" id="PF00294">
    <property type="entry name" value="PfkB"/>
    <property type="match status" value="1"/>
</dbReference>
<keyword evidence="9" id="KW-1185">Reference proteome</keyword>
<dbReference type="PROSITE" id="PS00584">
    <property type="entry name" value="PFKB_KINASES_2"/>
    <property type="match status" value="1"/>
</dbReference>
<evidence type="ECO:0000256" key="2">
    <source>
        <dbReference type="ARBA" id="ARBA00022679"/>
    </source>
</evidence>
<comment type="catalytic activity">
    <reaction evidence="6">
        <text>D-tagatofuranose 6-phosphate + ATP = D-tagatofuranose 1,6-bisphosphate + ADP + H(+)</text>
        <dbReference type="Rhea" id="RHEA:12420"/>
        <dbReference type="ChEBI" id="CHEBI:15378"/>
        <dbReference type="ChEBI" id="CHEBI:30616"/>
        <dbReference type="ChEBI" id="CHEBI:58694"/>
        <dbReference type="ChEBI" id="CHEBI:58695"/>
        <dbReference type="ChEBI" id="CHEBI:456216"/>
        <dbReference type="EC" id="2.7.1.144"/>
    </reaction>
</comment>
<evidence type="ECO:0000256" key="3">
    <source>
        <dbReference type="ARBA" id="ARBA00022741"/>
    </source>
</evidence>
<dbReference type="EC" id="2.7.1.144" evidence="6"/>
<dbReference type="Proteomes" id="UP000017131">
    <property type="component" value="Unassembled WGS sequence"/>
</dbReference>
<gene>
    <name evidence="8" type="ORF">SSIM_10255</name>
</gene>
<protein>
    <recommendedName>
        <fullName evidence="6">Tagatose-6-phosphate kinase</fullName>
        <ecNumber evidence="6">2.7.1.144</ecNumber>
    </recommendedName>
</protein>
<organism evidence="8 9">
    <name type="scientific">Staphylococcus simulans UMC-CNS-990</name>
    <dbReference type="NCBI Taxonomy" id="1405498"/>
    <lineage>
        <taxon>Bacteria</taxon>
        <taxon>Bacillati</taxon>
        <taxon>Bacillota</taxon>
        <taxon>Bacilli</taxon>
        <taxon>Bacillales</taxon>
        <taxon>Staphylococcaceae</taxon>
        <taxon>Staphylococcus</taxon>
    </lineage>
</organism>
<keyword evidence="3 6" id="KW-0547">Nucleotide-binding</keyword>
<sequence>MTFKLLTVTLNPAIDINYPLEHFEINSVQRATEDYKSAGGKGINVARVASELGIDVTCTGIIGGKFGEWLTNNLDETKIQHDFTVSPASTRLCIAVTSENSQTEILESGALQPEEIQIRFLEHFNSIISNFDLITISGSLPKGFPEDYYVKLLEVANEQNVPVCLDTSGQVLNYTVNHSKHCPPLLIKPNDEEIKAITNSDNIDLANQLLDESLAHIPYILLSLGKNGALLRHEAQVYNVDIPKVVAINPVGSGDSSLAGFSYGISKDASIQESATYAMAAGISNALEARTGHIDLNNFEKFSNQITIEKVEHSS</sequence>
<evidence type="ECO:0000313" key="9">
    <source>
        <dbReference type="Proteomes" id="UP000017131"/>
    </source>
</evidence>
<dbReference type="Gene3D" id="3.40.1190.20">
    <property type="match status" value="1"/>
</dbReference>
<evidence type="ECO:0000256" key="1">
    <source>
        <dbReference type="ARBA" id="ARBA00005380"/>
    </source>
</evidence>
<dbReference type="NCBIfam" id="TIGR03168">
    <property type="entry name" value="1-PFK"/>
    <property type="match status" value="1"/>
</dbReference>
<evidence type="ECO:0000256" key="4">
    <source>
        <dbReference type="ARBA" id="ARBA00022777"/>
    </source>
</evidence>
<accession>A0ABN0PBC4</accession>
<dbReference type="InterPro" id="IPR029056">
    <property type="entry name" value="Ribokinase-like"/>
</dbReference>
<dbReference type="InterPro" id="IPR002173">
    <property type="entry name" value="Carboh/pur_kinase_PfkB_CS"/>
</dbReference>
<dbReference type="EMBL" id="AXDY01000009">
    <property type="protein sequence ID" value="ERS92864.1"/>
    <property type="molecule type" value="Genomic_DNA"/>
</dbReference>
<evidence type="ECO:0000313" key="8">
    <source>
        <dbReference type="EMBL" id="ERS92864.1"/>
    </source>
</evidence>
<dbReference type="RefSeq" id="WP_002480480.1">
    <property type="nucleotide sequence ID" value="NZ_AXDY01000009.1"/>
</dbReference>
<evidence type="ECO:0000256" key="6">
    <source>
        <dbReference type="PIRNR" id="PIRNR000535"/>
    </source>
</evidence>
<dbReference type="PANTHER" id="PTHR46566:SF5">
    <property type="entry name" value="1-PHOSPHOFRUCTOKINASE"/>
    <property type="match status" value="1"/>
</dbReference>
<name>A0ABN0PBC4_STASI</name>
<dbReference type="InterPro" id="IPR017583">
    <property type="entry name" value="Tagatose/fructose_Pkinase"/>
</dbReference>
<comment type="pathway">
    <text evidence="6">Carbohydrate metabolism; D-tagatose 6-phosphate degradation; D-glyceraldehyde 3-phosphate and glycerone phosphate from D-tagatose 6-phosphate: step 1/2.</text>
</comment>
<comment type="similarity">
    <text evidence="6">Belongs to the carbohydrate kinase PfkB family. LacC subfamily.</text>
</comment>
<dbReference type="InterPro" id="IPR011611">
    <property type="entry name" value="PfkB_dom"/>
</dbReference>
<keyword evidence="4" id="KW-0418">Kinase</keyword>
<comment type="similarity">
    <text evidence="1">Belongs to the carbohydrate kinase pfkB family.</text>
</comment>
<evidence type="ECO:0000259" key="7">
    <source>
        <dbReference type="Pfam" id="PF00294"/>
    </source>
</evidence>
<dbReference type="PIRSF" id="PIRSF000535">
    <property type="entry name" value="1PFK/6PFK/LacC"/>
    <property type="match status" value="1"/>
</dbReference>
<dbReference type="CDD" id="cd01164">
    <property type="entry name" value="FruK_PfkB_like"/>
    <property type="match status" value="1"/>
</dbReference>